<accession>A0ABD2MLV1</accession>
<dbReference type="EMBL" id="JABFTP020000001">
    <property type="protein sequence ID" value="KAL3267343.1"/>
    <property type="molecule type" value="Genomic_DNA"/>
</dbReference>
<gene>
    <name evidence="2" type="ORF">HHI36_011474</name>
</gene>
<evidence type="ECO:0000256" key="1">
    <source>
        <dbReference type="SAM" id="MobiDB-lite"/>
    </source>
</evidence>
<name>A0ABD2MLV1_9CUCU</name>
<sequence length="435" mass="49282">GRCVIISMKPLATPVAKVVNPLGTVVTIQSDEETEKEQCEDAVIHENCDEALFRPIVAPKPILFSEGKPRTNPTDTMIVRSLDNSTGVAVKILGKSKDISSNSLSNNKKTKHITEENVFTKPKVSNRTSNENEEKLELGRPKQIEEHFTSNDTTDSVNISNHFDSFNYDDTREPLVFPDLPTLESFDCGLIFEESRDNFKDDIDFPYLEVKNDTDKECEFKSDMFEDASDCYDDLYINSEKHHNDKKENFNRNEEHITEEKVTPLKPRRPKAKLGVRIPNKNFPTKNEEDLEPLLPRRSWSSVAALKPKEKILDVSDKENCELLDLSDDKGSKKSFSSGIKNVKLIHIETPPDEDAAIEIVEPVLPEFRKNSWYSNVLDKSSDEEKLIDGSPGETTESDDSGKLPENRVTEDLISHTVIQTVSKAAKKKSKKKRK</sequence>
<organism evidence="2 3">
    <name type="scientific">Cryptolaemus montrouzieri</name>
    <dbReference type="NCBI Taxonomy" id="559131"/>
    <lineage>
        <taxon>Eukaryota</taxon>
        <taxon>Metazoa</taxon>
        <taxon>Ecdysozoa</taxon>
        <taxon>Arthropoda</taxon>
        <taxon>Hexapoda</taxon>
        <taxon>Insecta</taxon>
        <taxon>Pterygota</taxon>
        <taxon>Neoptera</taxon>
        <taxon>Endopterygota</taxon>
        <taxon>Coleoptera</taxon>
        <taxon>Polyphaga</taxon>
        <taxon>Cucujiformia</taxon>
        <taxon>Coccinelloidea</taxon>
        <taxon>Coccinellidae</taxon>
        <taxon>Scymninae</taxon>
        <taxon>Scymnini</taxon>
        <taxon>Cryptolaemus</taxon>
    </lineage>
</organism>
<evidence type="ECO:0000313" key="2">
    <source>
        <dbReference type="EMBL" id="KAL3267343.1"/>
    </source>
</evidence>
<reference evidence="2 3" key="1">
    <citation type="journal article" date="2021" name="BMC Biol.">
        <title>Horizontally acquired antibacterial genes associated with adaptive radiation of ladybird beetles.</title>
        <authorList>
            <person name="Li H.S."/>
            <person name="Tang X.F."/>
            <person name="Huang Y.H."/>
            <person name="Xu Z.Y."/>
            <person name="Chen M.L."/>
            <person name="Du X.Y."/>
            <person name="Qiu B.Y."/>
            <person name="Chen P.T."/>
            <person name="Zhang W."/>
            <person name="Slipinski A."/>
            <person name="Escalona H.E."/>
            <person name="Waterhouse R.M."/>
            <person name="Zwick A."/>
            <person name="Pang H."/>
        </authorList>
    </citation>
    <scope>NUCLEOTIDE SEQUENCE [LARGE SCALE GENOMIC DNA]</scope>
    <source>
        <strain evidence="2">SYSU2018</strain>
    </source>
</reference>
<feature type="region of interest" description="Disordered" evidence="1">
    <location>
        <begin position="382"/>
        <end position="412"/>
    </location>
</feature>
<dbReference type="Proteomes" id="UP001516400">
    <property type="component" value="Unassembled WGS sequence"/>
</dbReference>
<protein>
    <submittedName>
        <fullName evidence="2">Uncharacterized protein</fullName>
    </submittedName>
</protein>
<comment type="caution">
    <text evidence="2">The sequence shown here is derived from an EMBL/GenBank/DDBJ whole genome shotgun (WGS) entry which is preliminary data.</text>
</comment>
<dbReference type="AlphaFoldDB" id="A0ABD2MLV1"/>
<proteinExistence type="predicted"/>
<keyword evidence="3" id="KW-1185">Reference proteome</keyword>
<evidence type="ECO:0000313" key="3">
    <source>
        <dbReference type="Proteomes" id="UP001516400"/>
    </source>
</evidence>
<feature type="non-terminal residue" evidence="2">
    <location>
        <position position="1"/>
    </location>
</feature>
<feature type="compositionally biased region" description="Basic and acidic residues" evidence="1">
    <location>
        <begin position="400"/>
        <end position="412"/>
    </location>
</feature>